<sequence>MSKKAPTEDEKFLFVDKDFLNSPMAQADWSAKKLVWIPSEKHGFEAASVKEERGDEVLVELADSTKKVTVNKDDIQKMNPPKFSKVEDMAELTCLNEASVLHNIRERYFSGLIYTYSGLFCVVVNPYKMLPIYSEKIIDMYKGKKRHEVPPHIYSITDNAYRNMMQDREDQSILCTGESGAGKTENTKKVIQYLAVVASSHKGKKDSSAVSMRVKGELEKQLLQANPIMEAFGNAKTIKNDNSSRFGKFIRINFDVTGYIVGANIETYLLEKSRCIRQAKTERAFHIFYYMIAGAQGKLREELLLESFSNYRFLVAGHVQLPGQQDDEMYEETMEAMTILGFNDEERIGTNILKVCSTVMQLGNIEFKKERNQEQATMPDNTAAQKVCHLQGINVTDFTRAILTPRIKVGREVVQKAQTKEQADFAIEALAKAVFERLFRWILSRVNKALDKTKRQGASFLGILDIAGFEIFEDNSFEQLCINYTNEKLQQLFNHTMFILEQEEYQREGIEWNFIDFGLDLQPCIELIERPNNPPGILALLDEECWFPKATDISFVEKLMNTQGNHMKFAKPKQLKDKTEFSVFHYAGRVDYNATAWLTKNMDPLNDNVTSLLNNSSSQFVQDLWKDGEIVVGLDTIAKMSDSSMPSASKTKKGMFRTVGQLYKESLAKLMTTLHNTQPNFVRCIIPNHEKRAGKLDANLVLEQLRCNGVLEGIRICRQGFPNRIVFQEFRQRYEILAASAIPKGFMDGKQACCLMIKHLDLDPNLYRIGQSKMFFRTGVLAQLEEERDLKITVIIIAFQAQTRGFLARKAFAKRQQQLTAMKVIQRNCAAYLKLRNWQWWRLFTKVKPLLQVTRQEEEMGLKDEELQRAKEVAIKFESEMAQILEERNALQEQLQAETELYAEAEEMRVRLGAKKQELEEILHEMEARLDEEEERAQALLVDKKKMQQQMQELEEHLEEEEDARQKLQLEKDDVLVMEDQNNKLLKERKLMEERIADFSTNLAEEEEKSKNLTKLKNKHESMISDLEVRLKKEEKSRQELDKAKRKLEAESNDLQEQIADLQAQIADLKAQLAKKEEELQNALARLEDETAQKVNALKKIRELEGHISDLQEDLDSERAARNKAEKIKRDLGEELEALKSELEDTLDTTATQQELRAKREQEVNLLKKAIDDENRTHEAQVHEMRQKHTQAVEELTEQLEQSKRVKSNLEKAKQALEKETSELTIEVRSLTQAKQDGEHKRKKLEGQVTDLQSRFNDSEKQKAELGETLTFVFVQVELEGVTNLLNEAEGKNIKLSKDVASFTSQLQDTQELLAEETRQKLQFSTKLRQAEDDKNNLQEQLEEEMEAKRNRLNTVLVCPQLSDSKKKLDEMSGNVELLEEGKKRLQRDLEAANTQFEEKASAFDKLEKTKNRLQQELEDTLMDLDNQRQNVSNLEKKQKKFDQMLAEEKSISSKYADERDRAEAEAREKETKALSLARALEEAQVSREELERANKSLKAEMEDLISSKDDVGKNVHELEKSKRGLEAQVDEMKTQLEELEDELQAAEDAKLRLEVNMQALKAQFERDLQGRDEMGEEKKRQLVKQVRELETELEDERKQRTVATAAKKKLETDMKDLEGQIETANKGRDEAIKQLRKLQVRGQMKDFQRELEDAHAAREEVLTTAKESEKKAKSLEAELMQLQEELAAAERARKQAEAERDELSDELSSNTSGKSALADEKRRLEAKIGQLEEELEEEQGNMEMVNDRLRKSTQQVDQLNNELQTERSTSQKNESARQQMERQNKELKAKLQEMENQVKSKFKSSITALEAKVAQLEEQLEQESRLGGSETHKSVRQKDKKLKDLIMQVEDERKQGEQYKDQAEKANTRMKQLKRQLEESEEESQRATAARRKLQRELDEATEANDAMGREVNSLKSKLSGIRLTKHKRNNPVISIPEATPSQRSNTAGTSAPK</sequence>
<dbReference type="Proteomes" id="UP000694558">
    <property type="component" value="Chromosome 8"/>
</dbReference>
<dbReference type="GO" id="GO:0005524">
    <property type="term" value="F:ATP binding"/>
    <property type="evidence" value="ECO:0007669"/>
    <property type="project" value="UniProtKB-UniRule"/>
</dbReference>
<dbReference type="InterPro" id="IPR036961">
    <property type="entry name" value="Kinesin_motor_dom_sf"/>
</dbReference>
<dbReference type="FunFam" id="1.20.5.340:FF:000007">
    <property type="entry name" value="Myosin heavy chain, non-muscle"/>
    <property type="match status" value="1"/>
</dbReference>
<dbReference type="Gene3D" id="3.40.850.10">
    <property type="entry name" value="Kinesin motor domain"/>
    <property type="match status" value="1"/>
</dbReference>
<dbReference type="InterPro" id="IPR004009">
    <property type="entry name" value="SH3_Myosin"/>
</dbReference>
<keyword evidence="8 9" id="KW-0009">Actin-binding</keyword>
<feature type="compositionally biased region" description="Polar residues" evidence="11">
    <location>
        <begin position="1753"/>
        <end position="1779"/>
    </location>
</feature>
<dbReference type="GO" id="GO:0016460">
    <property type="term" value="C:myosin II complex"/>
    <property type="evidence" value="ECO:0007669"/>
    <property type="project" value="UniProtKB-ARBA"/>
</dbReference>
<feature type="compositionally biased region" description="Basic and acidic residues" evidence="11">
    <location>
        <begin position="1831"/>
        <end position="1868"/>
    </location>
</feature>
<feature type="region of interest" description="Disordered" evidence="11">
    <location>
        <begin position="1818"/>
        <end position="1955"/>
    </location>
</feature>
<evidence type="ECO:0000256" key="4">
    <source>
        <dbReference type="ARBA" id="ARBA00022860"/>
    </source>
</evidence>
<dbReference type="PRINTS" id="PR00193">
    <property type="entry name" value="MYOSINHEAVY"/>
</dbReference>
<evidence type="ECO:0000256" key="7">
    <source>
        <dbReference type="ARBA" id="ARBA00023175"/>
    </source>
</evidence>
<dbReference type="CDD" id="cd01377">
    <property type="entry name" value="MYSc_class_II"/>
    <property type="match status" value="1"/>
</dbReference>
<evidence type="ECO:0000256" key="3">
    <source>
        <dbReference type="ARBA" id="ARBA00022840"/>
    </source>
</evidence>
<evidence type="ECO:0000259" key="12">
    <source>
        <dbReference type="PROSITE" id="PS51456"/>
    </source>
</evidence>
<dbReference type="Gene3D" id="6.10.250.2420">
    <property type="match status" value="1"/>
</dbReference>
<dbReference type="FunFam" id="1.20.5.4820:FF:000002">
    <property type="entry name" value="Myosin heavy chain 10"/>
    <property type="match status" value="1"/>
</dbReference>
<keyword evidence="3 9" id="KW-0067">ATP-binding</keyword>
<keyword evidence="4" id="KW-0112">Calmodulin-binding</keyword>
<dbReference type="InterPro" id="IPR027417">
    <property type="entry name" value="P-loop_NTPase"/>
</dbReference>
<dbReference type="FunFam" id="3.40.850.10:FF:000101">
    <property type="entry name" value="Slow myosin heavy chain 2"/>
    <property type="match status" value="1"/>
</dbReference>
<feature type="domain" description="Myosin N-terminal SH3-like" evidence="13">
    <location>
        <begin position="30"/>
        <end position="80"/>
    </location>
</feature>
<dbReference type="FunFam" id="1.20.58.530:FF:000003">
    <property type="entry name" value="Myosin heavy chain 10"/>
    <property type="match status" value="1"/>
</dbReference>
<accession>A0A8D3CHG3</accession>
<evidence type="ECO:0000259" key="13">
    <source>
        <dbReference type="PROSITE" id="PS51844"/>
    </source>
</evidence>
<feature type="compositionally biased region" description="Basic and acidic residues" evidence="11">
    <location>
        <begin position="1689"/>
        <end position="1699"/>
    </location>
</feature>
<dbReference type="InterPro" id="IPR001609">
    <property type="entry name" value="Myosin_head_motor_dom-like"/>
</dbReference>
<evidence type="ECO:0000256" key="8">
    <source>
        <dbReference type="ARBA" id="ARBA00023203"/>
    </source>
</evidence>
<evidence type="ECO:0000256" key="1">
    <source>
        <dbReference type="ARBA" id="ARBA00008314"/>
    </source>
</evidence>
<evidence type="ECO:0000256" key="10">
    <source>
        <dbReference type="SAM" id="Coils"/>
    </source>
</evidence>
<feature type="compositionally biased region" description="Acidic residues" evidence="11">
    <location>
        <begin position="1732"/>
        <end position="1741"/>
    </location>
</feature>
<dbReference type="InterPro" id="IPR002928">
    <property type="entry name" value="Myosin_tail"/>
</dbReference>
<organism evidence="14 15">
    <name type="scientific">Scophthalmus maximus</name>
    <name type="common">Turbot</name>
    <name type="synonym">Psetta maxima</name>
    <dbReference type="NCBI Taxonomy" id="52904"/>
    <lineage>
        <taxon>Eukaryota</taxon>
        <taxon>Metazoa</taxon>
        <taxon>Chordata</taxon>
        <taxon>Craniata</taxon>
        <taxon>Vertebrata</taxon>
        <taxon>Euteleostomi</taxon>
        <taxon>Actinopterygii</taxon>
        <taxon>Neopterygii</taxon>
        <taxon>Teleostei</taxon>
        <taxon>Neoteleostei</taxon>
        <taxon>Acanthomorphata</taxon>
        <taxon>Carangaria</taxon>
        <taxon>Pleuronectiformes</taxon>
        <taxon>Pleuronectoidei</taxon>
        <taxon>Scophthalmidae</taxon>
        <taxon>Scophthalmus</taxon>
    </lineage>
</organism>
<dbReference type="GO" id="GO:0051015">
    <property type="term" value="F:actin filament binding"/>
    <property type="evidence" value="ECO:0007669"/>
    <property type="project" value="InterPro"/>
</dbReference>
<keyword evidence="7 9" id="KW-0505">Motor protein</keyword>
<dbReference type="GO" id="GO:0032982">
    <property type="term" value="C:myosin filament"/>
    <property type="evidence" value="ECO:0007669"/>
    <property type="project" value="TreeGrafter"/>
</dbReference>
<comment type="similarity">
    <text evidence="1 9">Belongs to the TRAFAC class myosin-kinesin ATPase superfamily. Myosin family.</text>
</comment>
<keyword evidence="2 9" id="KW-0547">Nucleotide-binding</keyword>
<dbReference type="PROSITE" id="PS51844">
    <property type="entry name" value="SH3_LIKE"/>
    <property type="match status" value="1"/>
</dbReference>
<feature type="region of interest" description="Actin-binding" evidence="9">
    <location>
        <begin position="667"/>
        <end position="689"/>
    </location>
</feature>
<feature type="binding site" evidence="9">
    <location>
        <begin position="177"/>
        <end position="184"/>
    </location>
    <ligand>
        <name>ATP</name>
        <dbReference type="ChEBI" id="CHEBI:30616"/>
    </ligand>
</feature>
<dbReference type="Gene3D" id="1.20.58.530">
    <property type="match status" value="1"/>
</dbReference>
<dbReference type="GO" id="GO:0005516">
    <property type="term" value="F:calmodulin binding"/>
    <property type="evidence" value="ECO:0007669"/>
    <property type="project" value="UniProtKB-KW"/>
</dbReference>
<dbReference type="SUPFAM" id="SSF52540">
    <property type="entry name" value="P-loop containing nucleoside triphosphate hydrolases"/>
    <property type="match status" value="1"/>
</dbReference>
<feature type="compositionally biased region" description="Basic and acidic residues" evidence="11">
    <location>
        <begin position="1780"/>
        <end position="1795"/>
    </location>
</feature>
<dbReference type="SUPFAM" id="SSF90257">
    <property type="entry name" value="Myosin rod fragments"/>
    <property type="match status" value="7"/>
</dbReference>
<dbReference type="Gene3D" id="1.20.5.340">
    <property type="match status" value="4"/>
</dbReference>
<evidence type="ECO:0000256" key="11">
    <source>
        <dbReference type="SAM" id="MobiDB-lite"/>
    </source>
</evidence>
<dbReference type="Gene3D" id="2.30.30.360">
    <property type="entry name" value="Myosin S1 fragment, N-terminal"/>
    <property type="match status" value="1"/>
</dbReference>
<feature type="region of interest" description="Disordered" evidence="11">
    <location>
        <begin position="1687"/>
        <end position="1795"/>
    </location>
</feature>
<dbReference type="PANTHER" id="PTHR45615:SF23">
    <property type="entry name" value="MYOSIN-11"/>
    <property type="match status" value="1"/>
</dbReference>
<dbReference type="GO" id="GO:0031032">
    <property type="term" value="P:actomyosin structure organization"/>
    <property type="evidence" value="ECO:0007669"/>
    <property type="project" value="TreeGrafter"/>
</dbReference>
<dbReference type="GeneTree" id="ENSGT00940000155421"/>
<reference evidence="14" key="1">
    <citation type="submission" date="2023-05" db="EMBL/GenBank/DDBJ databases">
        <title>High-quality long-read genome of Scophthalmus maximus.</title>
        <authorList>
            <person name="Lien S."/>
            <person name="Martinez P."/>
        </authorList>
    </citation>
    <scope>NUCLEOTIDE SEQUENCE [LARGE SCALE GENOMIC DNA]</scope>
</reference>
<dbReference type="GO" id="GO:0045177">
    <property type="term" value="C:apical part of cell"/>
    <property type="evidence" value="ECO:0007669"/>
    <property type="project" value="UniProtKB-ARBA"/>
</dbReference>
<dbReference type="PROSITE" id="PS50096">
    <property type="entry name" value="IQ"/>
    <property type="match status" value="1"/>
</dbReference>
<dbReference type="Gene3D" id="1.10.10.820">
    <property type="match status" value="1"/>
</dbReference>
<dbReference type="FunFam" id="1.10.10.820:FF:000001">
    <property type="entry name" value="Myosin heavy chain"/>
    <property type="match status" value="1"/>
</dbReference>
<dbReference type="Gene3D" id="1.20.120.720">
    <property type="entry name" value="Myosin VI head, motor domain, U50 subdomain"/>
    <property type="match status" value="1"/>
</dbReference>
<keyword evidence="5 10" id="KW-0175">Coiled coil</keyword>
<dbReference type="Gene3D" id="3.30.70.1590">
    <property type="match status" value="1"/>
</dbReference>
<dbReference type="Pfam" id="PF02736">
    <property type="entry name" value="Myosin_N"/>
    <property type="match status" value="1"/>
</dbReference>
<reference evidence="14" key="2">
    <citation type="submission" date="2025-08" db="UniProtKB">
        <authorList>
            <consortium name="Ensembl"/>
        </authorList>
    </citation>
    <scope>IDENTIFICATION</scope>
</reference>
<keyword evidence="6 9" id="KW-0518">Myosin</keyword>
<feature type="coiled-coil region" evidence="10">
    <location>
        <begin position="867"/>
        <end position="1262"/>
    </location>
</feature>
<dbReference type="PANTHER" id="PTHR45615">
    <property type="entry name" value="MYOSIN HEAVY CHAIN, NON-MUSCLE"/>
    <property type="match status" value="1"/>
</dbReference>
<feature type="domain" description="Myosin motor" evidence="12">
    <location>
        <begin position="84"/>
        <end position="789"/>
    </location>
</feature>
<protein>
    <submittedName>
        <fullName evidence="14">Myosin heavy chain 11</fullName>
    </submittedName>
</protein>
<dbReference type="SMART" id="SM00242">
    <property type="entry name" value="MYSc"/>
    <property type="match status" value="1"/>
</dbReference>
<evidence type="ECO:0000256" key="9">
    <source>
        <dbReference type="PROSITE-ProRule" id="PRU00782"/>
    </source>
</evidence>
<evidence type="ECO:0000256" key="6">
    <source>
        <dbReference type="ARBA" id="ARBA00023123"/>
    </source>
</evidence>
<dbReference type="PROSITE" id="PS51456">
    <property type="entry name" value="MYOSIN_MOTOR"/>
    <property type="match status" value="1"/>
</dbReference>
<dbReference type="InterPro" id="IPR008989">
    <property type="entry name" value="Myosin_S1_N"/>
</dbReference>
<evidence type="ECO:0000256" key="2">
    <source>
        <dbReference type="ARBA" id="ARBA00022741"/>
    </source>
</evidence>
<name>A0A8D3CHG3_SCOMX</name>
<dbReference type="Ensembl" id="ENSSMAT00000077115.1">
    <property type="protein sequence ID" value="ENSSMAP00000046721.1"/>
    <property type="gene ID" value="ENSSMAG00000007422.2"/>
</dbReference>
<dbReference type="FunFam" id="1.20.120.720:FF:000001">
    <property type="entry name" value="Myosin heavy chain, muscle"/>
    <property type="match status" value="1"/>
</dbReference>
<gene>
    <name evidence="14" type="primary">MYH11</name>
</gene>
<proteinExistence type="inferred from homology"/>
<dbReference type="Gene3D" id="4.10.270.10">
    <property type="entry name" value="Myosin, subunit A"/>
    <property type="match status" value="1"/>
</dbReference>
<feature type="compositionally biased region" description="Basic and acidic residues" evidence="11">
    <location>
        <begin position="1718"/>
        <end position="1727"/>
    </location>
</feature>
<dbReference type="FunFam" id="2.30.30.360:FF:000001">
    <property type="entry name" value="Myosin heavy chain"/>
    <property type="match status" value="1"/>
</dbReference>
<dbReference type="FunFam" id="3.30.70.1590:FF:000001">
    <property type="entry name" value="Myosin heavy chain"/>
    <property type="match status" value="1"/>
</dbReference>
<dbReference type="FunFam" id="1.20.5.340:FF:000008">
    <property type="entry name" value="Myosin heavy chain 11"/>
    <property type="match status" value="1"/>
</dbReference>
<dbReference type="GO" id="GO:0000146">
    <property type="term" value="F:microfilament motor activity"/>
    <property type="evidence" value="ECO:0007669"/>
    <property type="project" value="TreeGrafter"/>
</dbReference>
<dbReference type="Pfam" id="PF01576">
    <property type="entry name" value="Myosin_tail_1"/>
    <property type="match status" value="1"/>
</dbReference>
<feature type="compositionally biased region" description="Polar residues" evidence="11">
    <location>
        <begin position="1941"/>
        <end position="1955"/>
    </location>
</feature>
<evidence type="ECO:0000256" key="5">
    <source>
        <dbReference type="ARBA" id="ARBA00023054"/>
    </source>
</evidence>
<dbReference type="Pfam" id="PF00063">
    <property type="entry name" value="Myosin_head"/>
    <property type="match status" value="1"/>
</dbReference>
<evidence type="ECO:0000313" key="14">
    <source>
        <dbReference type="Ensembl" id="ENSSMAP00000046721.1"/>
    </source>
</evidence>
<dbReference type="GO" id="GO:0005737">
    <property type="term" value="C:cytoplasm"/>
    <property type="evidence" value="ECO:0007669"/>
    <property type="project" value="TreeGrafter"/>
</dbReference>
<evidence type="ECO:0000313" key="15">
    <source>
        <dbReference type="Proteomes" id="UP000694558"/>
    </source>
</evidence>